<dbReference type="InterPro" id="IPR016036">
    <property type="entry name" value="Malonyl_transacylase_ACP-bd"/>
</dbReference>
<evidence type="ECO:0000256" key="3">
    <source>
        <dbReference type="ARBA" id="ARBA00022679"/>
    </source>
</evidence>
<dbReference type="InterPro" id="IPR013968">
    <property type="entry name" value="PKS_KR"/>
</dbReference>
<dbReference type="InterPro" id="IPR057326">
    <property type="entry name" value="KR_dom"/>
</dbReference>
<dbReference type="Pfam" id="PF02801">
    <property type="entry name" value="Ketoacyl-synt_C"/>
    <property type="match status" value="1"/>
</dbReference>
<feature type="active site" description="Proton acceptor; for dehydratase activity" evidence="7">
    <location>
        <position position="945"/>
    </location>
</feature>
<reference evidence="11 12" key="1">
    <citation type="submission" date="2020-04" db="EMBL/GenBank/DDBJ databases">
        <title>Zoogloea sp. G-4-1-14 isolated from soil.</title>
        <authorList>
            <person name="Dahal R.H."/>
        </authorList>
    </citation>
    <scope>NUCLEOTIDE SEQUENCE [LARGE SCALE GENOMIC DNA]</scope>
    <source>
        <strain evidence="11 12">G-4-1-14</strain>
    </source>
</reference>
<dbReference type="Gene3D" id="3.40.50.150">
    <property type="entry name" value="Vaccinia Virus protein VP39"/>
    <property type="match status" value="1"/>
</dbReference>
<dbReference type="GO" id="GO:0004315">
    <property type="term" value="F:3-oxoacyl-[acyl-carrier-protein] synthase activity"/>
    <property type="evidence" value="ECO:0007669"/>
    <property type="project" value="InterPro"/>
</dbReference>
<proteinExistence type="predicted"/>
<gene>
    <name evidence="11" type="ORF">HHL15_09335</name>
</gene>
<dbReference type="Pfam" id="PF14765">
    <property type="entry name" value="PS-DH"/>
    <property type="match status" value="1"/>
</dbReference>
<feature type="domain" description="PKS/mFAS DH" evidence="10">
    <location>
        <begin position="916"/>
        <end position="1190"/>
    </location>
</feature>
<dbReference type="Pfam" id="PF08659">
    <property type="entry name" value="KR"/>
    <property type="match status" value="1"/>
</dbReference>
<name>A0A848G6A4_9RHOO</name>
<dbReference type="PROSITE" id="PS52004">
    <property type="entry name" value="KS3_2"/>
    <property type="match status" value="1"/>
</dbReference>
<dbReference type="Pfam" id="PF00550">
    <property type="entry name" value="PP-binding"/>
    <property type="match status" value="1"/>
</dbReference>
<dbReference type="PROSITE" id="PS00606">
    <property type="entry name" value="KS3_1"/>
    <property type="match status" value="1"/>
</dbReference>
<dbReference type="Gene3D" id="3.10.129.110">
    <property type="entry name" value="Polyketide synthase dehydratase"/>
    <property type="match status" value="1"/>
</dbReference>
<keyword evidence="4" id="KW-0511">Multifunctional enzyme</keyword>
<dbReference type="Pfam" id="PF13602">
    <property type="entry name" value="ADH_zinc_N_2"/>
    <property type="match status" value="1"/>
</dbReference>
<dbReference type="CDD" id="cd02440">
    <property type="entry name" value="AdoMet_MTases"/>
    <property type="match status" value="1"/>
</dbReference>
<evidence type="ECO:0000256" key="5">
    <source>
        <dbReference type="ARBA" id="ARBA00023315"/>
    </source>
</evidence>
<dbReference type="InterPro" id="IPR001227">
    <property type="entry name" value="Ac_transferase_dom_sf"/>
</dbReference>
<feature type="domain" description="Ketosynthase family 3 (KS3)" evidence="9">
    <location>
        <begin position="21"/>
        <end position="446"/>
    </location>
</feature>
<feature type="domain" description="Carrier" evidence="8">
    <location>
        <begin position="2399"/>
        <end position="2476"/>
    </location>
</feature>
<dbReference type="FunFam" id="3.40.50.720:FF:000209">
    <property type="entry name" value="Polyketide synthase Pks12"/>
    <property type="match status" value="1"/>
</dbReference>
<feature type="region of interest" description="C-terminal hotdog fold" evidence="7">
    <location>
        <begin position="1047"/>
        <end position="1190"/>
    </location>
</feature>
<dbReference type="SUPFAM" id="SSF52151">
    <property type="entry name" value="FabD/lysophospholipase-like"/>
    <property type="match status" value="1"/>
</dbReference>
<dbReference type="InterPro" id="IPR036736">
    <property type="entry name" value="ACP-like_sf"/>
</dbReference>
<dbReference type="InterPro" id="IPR032821">
    <property type="entry name" value="PKS_assoc"/>
</dbReference>
<dbReference type="Gene3D" id="3.30.70.3290">
    <property type="match status" value="1"/>
</dbReference>
<dbReference type="InterPro" id="IPR014043">
    <property type="entry name" value="Acyl_transferase_dom"/>
</dbReference>
<dbReference type="InterPro" id="IPR029063">
    <property type="entry name" value="SAM-dependent_MTases_sf"/>
</dbReference>
<keyword evidence="5" id="KW-0012">Acyltransferase</keyword>
<dbReference type="SUPFAM" id="SSF47336">
    <property type="entry name" value="ACP-like"/>
    <property type="match status" value="1"/>
</dbReference>
<dbReference type="SUPFAM" id="SSF53335">
    <property type="entry name" value="S-adenosyl-L-methionine-dependent methyltransferases"/>
    <property type="match status" value="1"/>
</dbReference>
<dbReference type="Pfam" id="PF00698">
    <property type="entry name" value="Acyl_transf_1"/>
    <property type="match status" value="1"/>
</dbReference>
<dbReference type="GO" id="GO:0006633">
    <property type="term" value="P:fatty acid biosynthetic process"/>
    <property type="evidence" value="ECO:0007669"/>
    <property type="project" value="InterPro"/>
</dbReference>
<dbReference type="InterPro" id="IPR020807">
    <property type="entry name" value="PKS_DH"/>
</dbReference>
<evidence type="ECO:0000256" key="7">
    <source>
        <dbReference type="PROSITE-ProRule" id="PRU01363"/>
    </source>
</evidence>
<dbReference type="InterPro" id="IPR049551">
    <property type="entry name" value="PKS_DH_C"/>
</dbReference>
<evidence type="ECO:0000259" key="9">
    <source>
        <dbReference type="PROSITE" id="PS52004"/>
    </source>
</evidence>
<dbReference type="SMART" id="SM00822">
    <property type="entry name" value="PKS_KR"/>
    <property type="match status" value="1"/>
</dbReference>
<dbReference type="InterPro" id="IPR020841">
    <property type="entry name" value="PKS_Beta-ketoAc_synthase_dom"/>
</dbReference>
<dbReference type="Gene3D" id="3.40.47.10">
    <property type="match status" value="1"/>
</dbReference>
<dbReference type="Pfam" id="PF16197">
    <property type="entry name" value="KAsynt_C_assoc"/>
    <property type="match status" value="1"/>
</dbReference>
<dbReference type="InterPro" id="IPR011032">
    <property type="entry name" value="GroES-like_sf"/>
</dbReference>
<dbReference type="SMART" id="SM01294">
    <property type="entry name" value="PKS_PP_betabranch"/>
    <property type="match status" value="1"/>
</dbReference>
<dbReference type="SMART" id="SM00826">
    <property type="entry name" value="PKS_DH"/>
    <property type="match status" value="1"/>
</dbReference>
<dbReference type="GO" id="GO:0031177">
    <property type="term" value="F:phosphopantetheine binding"/>
    <property type="evidence" value="ECO:0007669"/>
    <property type="project" value="InterPro"/>
</dbReference>
<dbReference type="InterPro" id="IPR013154">
    <property type="entry name" value="ADH-like_N"/>
</dbReference>
<evidence type="ECO:0000256" key="1">
    <source>
        <dbReference type="ARBA" id="ARBA00022450"/>
    </source>
</evidence>
<dbReference type="InterPro" id="IPR014031">
    <property type="entry name" value="Ketoacyl_synth_C"/>
</dbReference>
<dbReference type="SUPFAM" id="SSF50129">
    <property type="entry name" value="GroES-like"/>
    <property type="match status" value="1"/>
</dbReference>
<dbReference type="PROSITE" id="PS52019">
    <property type="entry name" value="PKS_MFAS_DH"/>
    <property type="match status" value="1"/>
</dbReference>
<dbReference type="PANTHER" id="PTHR43775:SF37">
    <property type="entry name" value="SI:DKEY-61P9.11"/>
    <property type="match status" value="1"/>
</dbReference>
<dbReference type="InterPro" id="IPR016035">
    <property type="entry name" value="Acyl_Trfase/lysoPLipase"/>
</dbReference>
<dbReference type="EMBL" id="JABBGA010000006">
    <property type="protein sequence ID" value="NML25943.1"/>
    <property type="molecule type" value="Genomic_DNA"/>
</dbReference>
<dbReference type="Gene3D" id="3.40.50.720">
    <property type="entry name" value="NAD(P)-binding Rossmann-like Domain"/>
    <property type="match status" value="3"/>
</dbReference>
<organism evidence="11 12">
    <name type="scientific">Zoogloea dura</name>
    <dbReference type="NCBI Taxonomy" id="2728840"/>
    <lineage>
        <taxon>Bacteria</taxon>
        <taxon>Pseudomonadati</taxon>
        <taxon>Pseudomonadota</taxon>
        <taxon>Betaproteobacteria</taxon>
        <taxon>Rhodocyclales</taxon>
        <taxon>Zoogloeaceae</taxon>
        <taxon>Zoogloea</taxon>
    </lineage>
</organism>
<dbReference type="Proteomes" id="UP000580043">
    <property type="component" value="Unassembled WGS sequence"/>
</dbReference>
<dbReference type="InterPro" id="IPR018201">
    <property type="entry name" value="Ketoacyl_synth_AS"/>
</dbReference>
<dbReference type="SMART" id="SM00829">
    <property type="entry name" value="PKS_ER"/>
    <property type="match status" value="1"/>
</dbReference>
<dbReference type="Gene3D" id="1.10.1200.10">
    <property type="entry name" value="ACP-like"/>
    <property type="match status" value="1"/>
</dbReference>
<dbReference type="SUPFAM" id="SSF55048">
    <property type="entry name" value="Probable ACP-binding domain of malonyl-CoA ACP transacylase"/>
    <property type="match status" value="1"/>
</dbReference>
<dbReference type="Pfam" id="PF21089">
    <property type="entry name" value="PKS_DH_N"/>
    <property type="match status" value="1"/>
</dbReference>
<dbReference type="SMART" id="SM00823">
    <property type="entry name" value="PKS_PP"/>
    <property type="match status" value="1"/>
</dbReference>
<keyword evidence="2" id="KW-0597">Phosphoprotein</keyword>
<dbReference type="CDD" id="cd00833">
    <property type="entry name" value="PKS"/>
    <property type="match status" value="1"/>
</dbReference>
<keyword evidence="1" id="KW-0596">Phosphopantetheine</keyword>
<dbReference type="SMART" id="SM00827">
    <property type="entry name" value="PKS_AT"/>
    <property type="match status" value="1"/>
</dbReference>
<dbReference type="SUPFAM" id="SSF53901">
    <property type="entry name" value="Thiolase-like"/>
    <property type="match status" value="1"/>
</dbReference>
<dbReference type="InterPro" id="IPR050091">
    <property type="entry name" value="PKS_NRPS_Biosynth_Enz"/>
</dbReference>
<evidence type="ECO:0000259" key="10">
    <source>
        <dbReference type="PROSITE" id="PS52019"/>
    </source>
</evidence>
<dbReference type="GO" id="GO:0008270">
    <property type="term" value="F:zinc ion binding"/>
    <property type="evidence" value="ECO:0007669"/>
    <property type="project" value="InterPro"/>
</dbReference>
<dbReference type="PROSITE" id="PS01162">
    <property type="entry name" value="QOR_ZETA_CRYSTAL"/>
    <property type="match status" value="1"/>
</dbReference>
<dbReference type="FunFam" id="3.40.47.10:FF:000019">
    <property type="entry name" value="Polyketide synthase type I"/>
    <property type="match status" value="1"/>
</dbReference>
<evidence type="ECO:0000256" key="4">
    <source>
        <dbReference type="ARBA" id="ARBA00023268"/>
    </source>
</evidence>
<dbReference type="InterPro" id="IPR049552">
    <property type="entry name" value="PKS_DH_N"/>
</dbReference>
<dbReference type="Gene3D" id="3.40.366.10">
    <property type="entry name" value="Malonyl-Coenzyme A Acyl Carrier Protein, domain 2"/>
    <property type="match status" value="1"/>
</dbReference>
<dbReference type="InterPro" id="IPR020843">
    <property type="entry name" value="ER"/>
</dbReference>
<dbReference type="InterPro" id="IPR042104">
    <property type="entry name" value="PKS_dehydratase_sf"/>
</dbReference>
<evidence type="ECO:0000313" key="11">
    <source>
        <dbReference type="EMBL" id="NML25943.1"/>
    </source>
</evidence>
<dbReference type="Gene3D" id="3.90.180.10">
    <property type="entry name" value="Medium-chain alcohol dehydrogenases, catalytic domain"/>
    <property type="match status" value="1"/>
</dbReference>
<dbReference type="SMART" id="SM00825">
    <property type="entry name" value="PKS_KS"/>
    <property type="match status" value="1"/>
</dbReference>
<dbReference type="Pfam" id="PF13489">
    <property type="entry name" value="Methyltransf_23"/>
    <property type="match status" value="1"/>
</dbReference>
<keyword evidence="12" id="KW-1185">Reference proteome</keyword>
<dbReference type="SUPFAM" id="SSF51735">
    <property type="entry name" value="NAD(P)-binding Rossmann-fold domains"/>
    <property type="match status" value="3"/>
</dbReference>
<dbReference type="InterPro" id="IPR020806">
    <property type="entry name" value="PKS_PP-bd"/>
</dbReference>
<comment type="caution">
    <text evidence="11">The sequence shown here is derived from an EMBL/GenBank/DDBJ whole genome shotgun (WGS) entry which is preliminary data.</text>
</comment>
<dbReference type="InterPro" id="IPR036291">
    <property type="entry name" value="NAD(P)-bd_dom_sf"/>
</dbReference>
<dbReference type="Pfam" id="PF08240">
    <property type="entry name" value="ADH_N"/>
    <property type="match status" value="1"/>
</dbReference>
<dbReference type="Pfam" id="PF00109">
    <property type="entry name" value="ketoacyl-synt"/>
    <property type="match status" value="1"/>
</dbReference>
<evidence type="ECO:0000256" key="6">
    <source>
        <dbReference type="ARBA" id="ARBA00054155"/>
    </source>
</evidence>
<dbReference type="InterPro" id="IPR049900">
    <property type="entry name" value="PKS_mFAS_DH"/>
</dbReference>
<evidence type="ECO:0000313" key="12">
    <source>
        <dbReference type="Proteomes" id="UP000580043"/>
    </source>
</evidence>
<protein>
    <submittedName>
        <fullName evidence="11">SDR family NAD(P)-dependent oxidoreductase</fullName>
    </submittedName>
</protein>
<accession>A0A848G6A4</accession>
<dbReference type="PROSITE" id="PS50075">
    <property type="entry name" value="CARRIER"/>
    <property type="match status" value="1"/>
</dbReference>
<feature type="active site" description="Proton donor; for dehydratase activity" evidence="7">
    <location>
        <position position="1106"/>
    </location>
</feature>
<dbReference type="GO" id="GO:0004312">
    <property type="term" value="F:fatty acid synthase activity"/>
    <property type="evidence" value="ECO:0007669"/>
    <property type="project" value="TreeGrafter"/>
</dbReference>
<dbReference type="InterPro" id="IPR009081">
    <property type="entry name" value="PP-bd_ACP"/>
</dbReference>
<comment type="function">
    <text evidence="6">Involved in production of the polyketide antibiotic thailandamide.</text>
</comment>
<dbReference type="InterPro" id="IPR002364">
    <property type="entry name" value="Quin_OxRdtase/zeta-crystal_CS"/>
</dbReference>
<evidence type="ECO:0000256" key="2">
    <source>
        <dbReference type="ARBA" id="ARBA00022553"/>
    </source>
</evidence>
<feature type="region of interest" description="N-terminal hotdog fold" evidence="7">
    <location>
        <begin position="916"/>
        <end position="1035"/>
    </location>
</feature>
<dbReference type="GO" id="GO:0016491">
    <property type="term" value="F:oxidoreductase activity"/>
    <property type="evidence" value="ECO:0007669"/>
    <property type="project" value="InterPro"/>
</dbReference>
<keyword evidence="3" id="KW-0808">Transferase</keyword>
<dbReference type="InterPro" id="IPR014030">
    <property type="entry name" value="Ketoacyl_synth_N"/>
</dbReference>
<dbReference type="PANTHER" id="PTHR43775">
    <property type="entry name" value="FATTY ACID SYNTHASE"/>
    <property type="match status" value="1"/>
</dbReference>
<evidence type="ECO:0000259" key="8">
    <source>
        <dbReference type="PROSITE" id="PS50075"/>
    </source>
</evidence>
<dbReference type="InterPro" id="IPR016039">
    <property type="entry name" value="Thiolase-like"/>
</dbReference>
<sequence length="2527" mass="268036">MSQSGASRVGGGAAAGGLSGCSDVAIVGLAFRFPGDLFNEAGLWQALRDRQDLIGTIPSDRWAVGELCHPRRGEAGRSVTFSAGVLSRIDEFDASFFGISPREAAWLDPQQRLLLELAWEATENAGIPASALAGSDCAVYVGMSSLDYGTRGLDDLASLSAYSMTGNTLSVAANRLSYVFDLHGPSLVVDTACSSSLVALHHACNSLRSGEASTALVGGVNLLLHPYPFVGFTKASMLSAGGRCKPFDASGDGYVRSEGGAVLILKPLEKALADGDEIHAVILASGVNADGARKTGITIPSSAGQAELMREVLARSGLAADEVDFVEAHGTGTAVGDPVEAAAIGQVYGRARSRPLPIGSVKANLGHLEPASGMAGLIKAVLALKNRALPPALHLDKPNSHIDFAGLNLELVTEYRALEKQNGRALVAGVNSFGFGGANSHVLLQEYTPVYSVGQAEPVAGLPPLFISARGHAALKALAGHYAALLDGASPEAFYDLAHAAAYRRDRLDSLLALSAATPEEARESLSRYAAGEMPRGLVVEDALPQAGDVAFVYSGNGAQWVGMGRAMLAGSARFAEILAGLDEQMRVPAGFSLLLELQADGDAARLDDTVVAQPLLFAIQVAVTMLLRERGVEATAVCGHSVGEVAAAWAAGALSLEQGIRVICARSQAQGLTRGAGRMAAVGLSVQAMRAVLAESGGDADIEVAGINSPDSITISGSLEGLQRLRGPIEARGVFFRLLDLDYAFHSRHMDPIASDLAGRLDGLVPERGGQAVFVSTVTGDVLDAAALGADYWWRNVREPVRFADGVARLAALGCRVFVEIGPHAILQRYITECLGAGGLVGRALPTLRRNDDAPERIADTALRALLLNRRQNLEACFPRAGRRVRLPNYPWQRERHWHPATSEGLRAIMRRRVHPLLGWPLPEAEAAWENIVDPVLEPWLADHRVGGAIVFPGAAYLELALAAAREWCSGDAFVVEQLDIVAPMVFDGEHARSVHLIVNPRDGGFQIRSRQRLGTDEWVLHAAGRLLEATGRLALPVIPAPEAHARYVAHETHYRLAESLGLDYGPAFRGFQDARVDGALLEARVALPDALDGQSFLLHPAVMDLCFQSLVDFFGEAIAAGRGIAFLPVKVGRLDVVGHDQVTSFRARLKRGSARSVVADFELLDSRGGLLARASGCRFRAAPLKRHDRHAVSAWETRVVPLPHPVDAASASLPALPAMLDSMRTGLAARAGERLGWFRETLPLVEALTLSFAHQAMLGLALAHPDDWRARLATPHARWVAALLEQEGLVEQQRGRAVVVAEPDLPPADELWRVLLQDAPACLPQLALLGRVGARLPELLRGGADAGALVRELRHSPIAEARHDDDPAYLGTRLAAEALLRKLTRELPAGRKLRVLELAAGSSELPRVVAATGRNDAFDYVLAVPDEEVRARQHAEYHEQPGVAVVHLDASNWTLTAGQALPAPFDVVIVRHCLHRASDPRGALAQVRAWLARGGVVLLAERHPDWSADFLEGLDPAWWQQPEGEALDSLPHSSLRSPVVWQQALADAGFNPCEVLTETAGDGLAVGAYLLLARKPDEDAADPVVPEAGTTSWLLQADEASVDLAQRLRGRLEAEGQQVVVTTEREDVLPEGLGNLVCLRGWNDTSDKAGQGLAELMRDVQALGRRSAQAPRLWCVTRGGAMASRVPAGSAPKPWQAARWGFGRVVMNEFPALGCTLVDLACDPAGPDTPLRLGNELLRPDGASEIILSAGARHGLVLDAAAGGRSTVASEGARFRLDFHVAGQLRNLVWLPGVETPLGEGEIEVQTRATGLNFRDVMYLMGLLPDEAVENGFAGASLGLEFSGVVSRVGAGVRDLQPGDAVMGFGASCFASHVLTRADAVARMPEEWTFEAAATVPTVFLTVYYALRQLANLQPGERVLIHGAAGGVGIAAIQLARHIGAEVFATAGSAEKRDFVRLLGAHHVFDSRSLAFADDVLAATGGDGVDVVLNSLAGEAMRRSLDVLRPFGRFLELGKRDFFENTPLGLRPFKSNISYFGIDADQLLTGRPQLAARLFREVIELFREGALSPLPHRVFTTDRVVDAFRVMQQARHVGKIVLSLEGARPLIEQAREAHPDVSGALGGCWLVTGGLSGFGLASARKLADLGVGRLILVGRRGADTPGAGELLAEFEARGVEVLVEACDVTDGAAVAALIARAGEGMPPLSGVLHAAASFDDRLIANLDADGLQAVLAPKLLGAWNLHQATLTLPITHFVLYSSVTTAIGNPGQGNYVAANAGLEGLAALRCSMGLPVHCIAWGPIGDAGYLTRHEAVKDSLAQRLGRPPLEAEEALAGLAGILAGPSGLHTLANFDWSALSRLLPSSGSSRFAALNQTLGEVAQVCDIQDIRALIAGRSPGEIIELVRGLVVQEVAQILSVGAERIEPHRSLHDLGMDSLMAVELALGLEQRFGIQLPVMMLNDAPTVDKVSARIIEKLTGGEGADTPETADALVAGLVQQHGESMSPDEIKGLADEARALTRQGARLTE</sequence>
<dbReference type="CDD" id="cd05195">
    <property type="entry name" value="enoyl_red"/>
    <property type="match status" value="1"/>
</dbReference>